<proteinExistence type="predicted"/>
<evidence type="ECO:0000256" key="2">
    <source>
        <dbReference type="ARBA" id="ARBA00022614"/>
    </source>
</evidence>
<dbReference type="InterPro" id="IPR027038">
    <property type="entry name" value="RanGap"/>
</dbReference>
<evidence type="ECO:0000256" key="4">
    <source>
        <dbReference type="SAM" id="MobiDB-lite"/>
    </source>
</evidence>
<dbReference type="PANTHER" id="PTHR24113">
    <property type="entry name" value="RAN GTPASE-ACTIVATING PROTEIN 1"/>
    <property type="match status" value="1"/>
</dbReference>
<evidence type="ECO:0000256" key="1">
    <source>
        <dbReference type="ARBA" id="ARBA00022468"/>
    </source>
</evidence>
<dbReference type="GO" id="GO:0048471">
    <property type="term" value="C:perinuclear region of cytoplasm"/>
    <property type="evidence" value="ECO:0007669"/>
    <property type="project" value="TreeGrafter"/>
</dbReference>
<feature type="compositionally biased region" description="Acidic residues" evidence="4">
    <location>
        <begin position="960"/>
        <end position="969"/>
    </location>
</feature>
<organism evidence="5 6">
    <name type="scientific">Effrenium voratum</name>
    <dbReference type="NCBI Taxonomy" id="2562239"/>
    <lineage>
        <taxon>Eukaryota</taxon>
        <taxon>Sar</taxon>
        <taxon>Alveolata</taxon>
        <taxon>Dinophyceae</taxon>
        <taxon>Suessiales</taxon>
        <taxon>Symbiodiniaceae</taxon>
        <taxon>Effrenium</taxon>
    </lineage>
</organism>
<reference evidence="5" key="1">
    <citation type="submission" date="2023-08" db="EMBL/GenBank/DDBJ databases">
        <authorList>
            <person name="Chen Y."/>
            <person name="Shah S."/>
            <person name="Dougan E. K."/>
            <person name="Thang M."/>
            <person name="Chan C."/>
        </authorList>
    </citation>
    <scope>NUCLEOTIDE SEQUENCE</scope>
</reference>
<accession>A0AA36NLI7</accession>
<feature type="compositionally biased region" description="Polar residues" evidence="4">
    <location>
        <begin position="1192"/>
        <end position="1211"/>
    </location>
</feature>
<evidence type="ECO:0000256" key="3">
    <source>
        <dbReference type="ARBA" id="ARBA00022737"/>
    </source>
</evidence>
<dbReference type="GO" id="GO:0006913">
    <property type="term" value="P:nucleocytoplasmic transport"/>
    <property type="evidence" value="ECO:0007669"/>
    <property type="project" value="TreeGrafter"/>
</dbReference>
<feature type="compositionally biased region" description="Low complexity" evidence="4">
    <location>
        <begin position="903"/>
        <end position="912"/>
    </location>
</feature>
<dbReference type="Pfam" id="PF13516">
    <property type="entry name" value="LRR_6"/>
    <property type="match status" value="5"/>
</dbReference>
<keyword evidence="1" id="KW-0343">GTPase activation</keyword>
<dbReference type="GO" id="GO:0031267">
    <property type="term" value="F:small GTPase binding"/>
    <property type="evidence" value="ECO:0007669"/>
    <property type="project" value="TreeGrafter"/>
</dbReference>
<feature type="compositionally biased region" description="Basic and acidic residues" evidence="4">
    <location>
        <begin position="921"/>
        <end position="937"/>
    </location>
</feature>
<evidence type="ECO:0000313" key="6">
    <source>
        <dbReference type="Proteomes" id="UP001178507"/>
    </source>
</evidence>
<keyword evidence="3" id="KW-0677">Repeat</keyword>
<dbReference type="InterPro" id="IPR001611">
    <property type="entry name" value="Leu-rich_rpt"/>
</dbReference>
<evidence type="ECO:0000313" key="5">
    <source>
        <dbReference type="EMBL" id="CAJ1409281.1"/>
    </source>
</evidence>
<keyword evidence="6" id="KW-1185">Reference proteome</keyword>
<dbReference type="SUPFAM" id="SSF52047">
    <property type="entry name" value="RNI-like"/>
    <property type="match status" value="1"/>
</dbReference>
<name>A0AA36NLI7_9DINO</name>
<dbReference type="EMBL" id="CAUJNA010003760">
    <property type="protein sequence ID" value="CAJ1409281.1"/>
    <property type="molecule type" value="Genomic_DNA"/>
</dbReference>
<keyword evidence="2" id="KW-0433">Leucine-rich repeat</keyword>
<dbReference type="GO" id="GO:0005634">
    <property type="term" value="C:nucleus"/>
    <property type="evidence" value="ECO:0007669"/>
    <property type="project" value="TreeGrafter"/>
</dbReference>
<dbReference type="GO" id="GO:0005829">
    <property type="term" value="C:cytosol"/>
    <property type="evidence" value="ECO:0007669"/>
    <property type="project" value="TreeGrafter"/>
</dbReference>
<protein>
    <submittedName>
        <fullName evidence="5">Uncharacterized protein</fullName>
    </submittedName>
</protein>
<feature type="compositionally biased region" description="Low complexity" evidence="4">
    <location>
        <begin position="1071"/>
        <end position="1082"/>
    </location>
</feature>
<dbReference type="Proteomes" id="UP001178507">
    <property type="component" value="Unassembled WGS sequence"/>
</dbReference>
<sequence length="1410" mass="152006">MAVNSMDLVQDPFASREGLFTGSRDCSVQPGAKALWDVNTGQRLLRGVPPSTKRTPYLQPMEKVAHNSADLLELVETGAAAVRCNFVSLGAALCTELGKRLEQLQSLDLCYCQLGAEHLDRLTQNRVLQGLERLALGGNSLGSSVARLGAWAPRLRRLELEINDLRNEGCELLAQALQMGSTQLQYLDLSVNGIQADGADALARALRGNRSLTYLDLGYNRIGPEGALALGQLADCALKVLRLEDNGLGDAGAVGVLRLPLEELRLGFNQVSAQGAVYLAMLLRGASLRRLDLTGNQLQDAGAAAFAAAMQKSCCLEELVLAGNAIGSAGGAALAQALQNNWRLQALDLRENPISQEAALTIAELTSQARLAARSAPPALAQLRAGAARRWPCWSVRAWLRWLLQAVAPEESAAVLACGLASAVITEDAEGTWYEPHRLKELAGLYGRRLKSEFCSKRLPAQGLYLLNLTPFKVLAGQHAVQENSGSLLPFASTLQLLQKGVPVATEPIVLTEETGERRWVLPGGAELRLLRSRHVGSSTAELAVAVWSWPHRLRGLPFQDLSCYWQSAKGNDLGTDMTSAVEHIIKPDTLLSQSSLAELYGPGPVQTFVSHHWGHDVNDLFAALAPLAGEGARFWLAGISVNHWRKEQRAFAAARRSRSAQSLALVLGPDAAALQRRWCLYEVLASDSTDGGDALTLQLCAPQGLLSEGTGGMPVSYILQVSSAISTLDVQMASGHCDELRELLERSGKGPVNLRLRQMLMEGLSSHRRGQEIFQGRGVARSKTEPSALRTELPGRVKTEPSDIGYDTAAEDSIDFDLLDASAEDDAKAQPREVFVPGPALVEGPRVWPAPATPLAVPPATESLAKPSKEERAEPPLCQAGAQIPDEAEAAESEERGDHASRSSSGSQSISADVEQVEWAEPRHWHQAEERGEHASRSSSGSRSMGVRDVQDQQQEAEAPAEAETAAESEERGEHASRSSSSRSMGVSDVQDQQQEAEVPAEAETAAESEERGEHASRSSSGSQSVGQLSCRPVSIPEASQAPQEPRDWHKHKAEAELAELEERGEHASRSSSGSRSMGVSDVRDQQEADEPHNWHDHDVAEAEPAAESEERGEESRSSGGGRSVAEADERDWYEAEPESEERGECSASRRSSQSLGGLDAPEHYVMSHASEHDSQDDWMFSSAEPAEGRSWSSDSVGNGNSEAISANANETNWKTGAAILAQPFPEEDEDTLVLPKAAADMEGDAPEEPCDEVASCFSFRGSDQMCSEYSPSRAYQEEEVTFSRQFSPWPPSDPSELADAVAHAVIAGSAGYARSFDDMAWLEQPSPFKRGFTEDDLAASLYAAFAASHVERLPILQLLLACGRSQGEAEALERALRPLLASQDGSVSCDVLLRFLAHPRQHSSESEQ</sequence>
<comment type="caution">
    <text evidence="5">The sequence shown here is derived from an EMBL/GenBank/DDBJ whole genome shotgun (WGS) entry which is preliminary data.</text>
</comment>
<dbReference type="InterPro" id="IPR032675">
    <property type="entry name" value="LRR_dom_sf"/>
</dbReference>
<dbReference type="PANTHER" id="PTHR24113:SF12">
    <property type="entry name" value="RAN GTPASE-ACTIVATING PROTEIN 1"/>
    <property type="match status" value="1"/>
</dbReference>
<feature type="compositionally biased region" description="Acidic residues" evidence="4">
    <location>
        <begin position="1000"/>
        <end position="1009"/>
    </location>
</feature>
<gene>
    <name evidence="5" type="ORF">EVOR1521_LOCUS30430</name>
</gene>
<dbReference type="Gene3D" id="3.80.10.10">
    <property type="entry name" value="Ribonuclease Inhibitor"/>
    <property type="match status" value="2"/>
</dbReference>
<dbReference type="GO" id="GO:0005096">
    <property type="term" value="F:GTPase activator activity"/>
    <property type="evidence" value="ECO:0007669"/>
    <property type="project" value="UniProtKB-KW"/>
</dbReference>
<dbReference type="SMART" id="SM00368">
    <property type="entry name" value="LRR_RI"/>
    <property type="match status" value="7"/>
</dbReference>
<feature type="region of interest" description="Disordered" evidence="4">
    <location>
        <begin position="854"/>
        <end position="1211"/>
    </location>
</feature>
<feature type="compositionally biased region" description="Basic and acidic residues" evidence="4">
    <location>
        <begin position="1083"/>
        <end position="1102"/>
    </location>
</feature>